<dbReference type="Proteomes" id="UP000196573">
    <property type="component" value="Unassembled WGS sequence"/>
</dbReference>
<keyword evidence="2" id="KW-1133">Transmembrane helix</keyword>
<evidence type="ECO:0000313" key="4">
    <source>
        <dbReference type="Proteomes" id="UP000196573"/>
    </source>
</evidence>
<evidence type="ECO:0000256" key="2">
    <source>
        <dbReference type="SAM" id="Phobius"/>
    </source>
</evidence>
<organism evidence="3 4">
    <name type="scientific">Parendozoicomonas haliclonae</name>
    <dbReference type="NCBI Taxonomy" id="1960125"/>
    <lineage>
        <taxon>Bacteria</taxon>
        <taxon>Pseudomonadati</taxon>
        <taxon>Pseudomonadota</taxon>
        <taxon>Gammaproteobacteria</taxon>
        <taxon>Oceanospirillales</taxon>
        <taxon>Endozoicomonadaceae</taxon>
        <taxon>Parendozoicomonas</taxon>
    </lineage>
</organism>
<name>A0A1X7AGC1_9GAMM</name>
<protein>
    <submittedName>
        <fullName evidence="3">Uncharacterized protein</fullName>
    </submittedName>
</protein>
<evidence type="ECO:0000313" key="3">
    <source>
        <dbReference type="EMBL" id="SMA39423.1"/>
    </source>
</evidence>
<accession>A0A1X7AGC1</accession>
<reference evidence="3 4" key="1">
    <citation type="submission" date="2017-03" db="EMBL/GenBank/DDBJ databases">
        <authorList>
            <person name="Afonso C.L."/>
            <person name="Miller P.J."/>
            <person name="Scott M.A."/>
            <person name="Spackman E."/>
            <person name="Goraichik I."/>
            <person name="Dimitrov K.M."/>
            <person name="Suarez D.L."/>
            <person name="Swayne D.E."/>
        </authorList>
    </citation>
    <scope>NUCLEOTIDE SEQUENCE [LARGE SCALE GENOMIC DNA]</scope>
    <source>
        <strain evidence="3">SB41UT1</strain>
    </source>
</reference>
<dbReference type="AlphaFoldDB" id="A0A1X7AGC1"/>
<keyword evidence="1" id="KW-0175">Coiled coil</keyword>
<gene>
    <name evidence="3" type="ORF">EHSB41UT_01034</name>
</gene>
<evidence type="ECO:0000256" key="1">
    <source>
        <dbReference type="SAM" id="Coils"/>
    </source>
</evidence>
<keyword evidence="2" id="KW-0472">Membrane</keyword>
<feature type="transmembrane region" description="Helical" evidence="2">
    <location>
        <begin position="6"/>
        <end position="28"/>
    </location>
</feature>
<feature type="coiled-coil region" evidence="1">
    <location>
        <begin position="191"/>
        <end position="222"/>
    </location>
</feature>
<sequence>MLQTLYQLAITTLSFGVLSLGMCIYLILQNKKLKEEVTQHKDDVLSRISNTTQELTTQFSQAQTKTDTDIQEFQKTVHSSLVKLNQAANGRSQKLLQVIESNHDTCEQLFKASEEFSLSLIRNTHQQLSDSHKALGQSLKNLITDHTQSVKQNISSSQSNLSQLLSSSNDTIRSEANTHRLALVDCLEAIKADIDQTGSRAEEKLEQLKNEQQIKAEKLLSELSTGNDVLVNALNESQKALNDRIFLLGQKSENDAKVLQSAVIDQTSALNQTIEKNQQNLSDKFGEQAKALASQSVRIIPVSTERASGKPAGLSESSH</sequence>
<keyword evidence="4" id="KW-1185">Reference proteome</keyword>
<proteinExistence type="predicted"/>
<dbReference type="RefSeq" id="WP_087107567.1">
    <property type="nucleotide sequence ID" value="NZ_CBCSCN010000001.1"/>
</dbReference>
<dbReference type="EMBL" id="FWPT01000002">
    <property type="protein sequence ID" value="SMA39423.1"/>
    <property type="molecule type" value="Genomic_DNA"/>
</dbReference>
<keyword evidence="2" id="KW-0812">Transmembrane</keyword>